<feature type="transmembrane region" description="Helical" evidence="6">
    <location>
        <begin position="259"/>
        <end position="279"/>
    </location>
</feature>
<evidence type="ECO:0000256" key="3">
    <source>
        <dbReference type="ARBA" id="ARBA00022692"/>
    </source>
</evidence>
<feature type="transmembrane region" description="Helical" evidence="6">
    <location>
        <begin position="398"/>
        <end position="421"/>
    </location>
</feature>
<dbReference type="EMBL" id="JAROKN010000013">
    <property type="protein sequence ID" value="MDF9277639.1"/>
    <property type="molecule type" value="Genomic_DNA"/>
</dbReference>
<feature type="transmembrane region" description="Helical" evidence="6">
    <location>
        <begin position="129"/>
        <end position="151"/>
    </location>
</feature>
<feature type="transmembrane region" description="Helical" evidence="6">
    <location>
        <begin position="299"/>
        <end position="317"/>
    </location>
</feature>
<dbReference type="PANTHER" id="PTHR42718:SF9">
    <property type="entry name" value="MAJOR FACILITATOR SUPERFAMILY MULTIDRUG TRANSPORTER MFSC"/>
    <property type="match status" value="1"/>
</dbReference>
<dbReference type="Gene3D" id="1.20.1250.20">
    <property type="entry name" value="MFS general substrate transporter like domains"/>
    <property type="match status" value="2"/>
</dbReference>
<name>A0ABT6CU87_9MICC</name>
<evidence type="ECO:0000313" key="8">
    <source>
        <dbReference type="EMBL" id="MDF9277639.1"/>
    </source>
</evidence>
<feature type="transmembrane region" description="Helical" evidence="6">
    <location>
        <begin position="41"/>
        <end position="60"/>
    </location>
</feature>
<evidence type="ECO:0000256" key="4">
    <source>
        <dbReference type="ARBA" id="ARBA00022989"/>
    </source>
</evidence>
<feature type="transmembrane region" description="Helical" evidence="6">
    <location>
        <begin position="190"/>
        <end position="209"/>
    </location>
</feature>
<keyword evidence="5 6" id="KW-0472">Membrane</keyword>
<keyword evidence="3 6" id="KW-0812">Transmembrane</keyword>
<feature type="transmembrane region" description="Helical" evidence="6">
    <location>
        <begin position="157"/>
        <end position="178"/>
    </location>
</feature>
<accession>A0ABT6CU87</accession>
<feature type="transmembrane region" description="Helical" evidence="6">
    <location>
        <begin position="329"/>
        <end position="347"/>
    </location>
</feature>
<comment type="caution">
    <text evidence="8">The sequence shown here is derived from an EMBL/GenBank/DDBJ whole genome shotgun (WGS) entry which is preliminary data.</text>
</comment>
<sequence>MRPNLVVAVLAFAGMGASFMQTILIPIQGQLPELLGASREYTAWVITITLLTSAICTPISGRLGDMYGKRRIAVILLGLLAIGSVISALSPSVAPLIVGRALQGTGMGVIPLGISILRDVLPPHRLSSAIALVSATLGVGGALGLPVSALVTENLEWHTLFWIAAAIGTVALVLVLLVVPAEESHSHGRFDLGGAVGLAIGLTGLLVAVSKGNEWGWTSASTLICLAIGLTTLAGWGLYELRHTSPLVDLRVSARGAVLMTNLASIAMGFALFSSSIVFPQMLELSEEAGGMGLSLLNTSLILMPSGLAMLAMSPIAGRLERRIGPKPLLVIGAIVIAIAYLAAVAFDSNIWLVLAINTIIGIGIGLGYAAMPTLIMQAVPLSETAAANGLNTLMRSLGTSVAAAVVAAVLAGSATGSVIATAPTEAGFELALLLGLIAAALCAVLAVFIPGPGQISGEEPALQEGALQKR</sequence>
<feature type="transmembrane region" description="Helical" evidence="6">
    <location>
        <begin position="215"/>
        <end position="239"/>
    </location>
</feature>
<feature type="transmembrane region" description="Helical" evidence="6">
    <location>
        <begin position="72"/>
        <end position="91"/>
    </location>
</feature>
<evidence type="ECO:0000313" key="9">
    <source>
        <dbReference type="Proteomes" id="UP001220456"/>
    </source>
</evidence>
<dbReference type="PROSITE" id="PS50850">
    <property type="entry name" value="MFS"/>
    <property type="match status" value="1"/>
</dbReference>
<comment type="subcellular location">
    <subcellularLocation>
        <location evidence="1">Cell membrane</location>
        <topology evidence="1">Multi-pass membrane protein</topology>
    </subcellularLocation>
</comment>
<keyword evidence="9" id="KW-1185">Reference proteome</keyword>
<evidence type="ECO:0000256" key="1">
    <source>
        <dbReference type="ARBA" id="ARBA00004651"/>
    </source>
</evidence>
<feature type="domain" description="Major facilitator superfamily (MFS) profile" evidence="7">
    <location>
        <begin position="6"/>
        <end position="455"/>
    </location>
</feature>
<dbReference type="Pfam" id="PF07690">
    <property type="entry name" value="MFS_1"/>
    <property type="match status" value="1"/>
</dbReference>
<organism evidence="8 9">
    <name type="scientific">Arthrobacter vasquezii</name>
    <dbReference type="NCBI Taxonomy" id="2977629"/>
    <lineage>
        <taxon>Bacteria</taxon>
        <taxon>Bacillati</taxon>
        <taxon>Actinomycetota</taxon>
        <taxon>Actinomycetes</taxon>
        <taxon>Micrococcales</taxon>
        <taxon>Micrococcaceae</taxon>
        <taxon>Arthrobacter</taxon>
    </lineage>
</organism>
<proteinExistence type="predicted"/>
<dbReference type="PANTHER" id="PTHR42718">
    <property type="entry name" value="MAJOR FACILITATOR SUPERFAMILY MULTIDRUG TRANSPORTER MFSC"/>
    <property type="match status" value="1"/>
</dbReference>
<keyword evidence="4 6" id="KW-1133">Transmembrane helix</keyword>
<dbReference type="InterPro" id="IPR020846">
    <property type="entry name" value="MFS_dom"/>
</dbReference>
<dbReference type="SUPFAM" id="SSF103473">
    <property type="entry name" value="MFS general substrate transporter"/>
    <property type="match status" value="1"/>
</dbReference>
<feature type="transmembrane region" description="Helical" evidence="6">
    <location>
        <begin position="7"/>
        <end position="29"/>
    </location>
</feature>
<dbReference type="CDD" id="cd17504">
    <property type="entry name" value="MFS_MMR_MDR_like"/>
    <property type="match status" value="1"/>
</dbReference>
<evidence type="ECO:0000259" key="7">
    <source>
        <dbReference type="PROSITE" id="PS50850"/>
    </source>
</evidence>
<dbReference type="InterPro" id="IPR036259">
    <property type="entry name" value="MFS_trans_sf"/>
</dbReference>
<dbReference type="Proteomes" id="UP001220456">
    <property type="component" value="Unassembled WGS sequence"/>
</dbReference>
<feature type="transmembrane region" description="Helical" evidence="6">
    <location>
        <begin position="353"/>
        <end position="377"/>
    </location>
</feature>
<dbReference type="InterPro" id="IPR011701">
    <property type="entry name" value="MFS"/>
</dbReference>
<feature type="transmembrane region" description="Helical" evidence="6">
    <location>
        <begin position="427"/>
        <end position="450"/>
    </location>
</feature>
<reference evidence="8 9" key="1">
    <citation type="journal article" date="2023" name="Int. J. Syst. Evol. Microbiol.">
        <title>Arthrobacter vasquezii sp. nov., isolated from a soil sample from Union Glacier, Antarctica.</title>
        <authorList>
            <person name="Valenzuela-Ibaceta F."/>
            <person name="Carrasco V."/>
            <person name="Lagos-Moraga S."/>
            <person name="Dietz-Vargas C."/>
            <person name="Navarro C.A."/>
            <person name="Perez-Donoso J.M."/>
        </authorList>
    </citation>
    <scope>NUCLEOTIDE SEQUENCE [LARGE SCALE GENOMIC DNA]</scope>
    <source>
        <strain evidence="8 9">EH-1B-1</strain>
    </source>
</reference>
<keyword evidence="2" id="KW-0813">Transport</keyword>
<protein>
    <submittedName>
        <fullName evidence="8">MFS transporter</fullName>
    </submittedName>
</protein>
<evidence type="ECO:0000256" key="2">
    <source>
        <dbReference type="ARBA" id="ARBA00022448"/>
    </source>
</evidence>
<evidence type="ECO:0000256" key="6">
    <source>
        <dbReference type="SAM" id="Phobius"/>
    </source>
</evidence>
<gene>
    <name evidence="8" type="ORF">P4U43_07535</name>
</gene>
<evidence type="ECO:0000256" key="5">
    <source>
        <dbReference type="ARBA" id="ARBA00023136"/>
    </source>
</evidence>
<dbReference type="RefSeq" id="WP_277358174.1">
    <property type="nucleotide sequence ID" value="NZ_JAROKN010000013.1"/>
</dbReference>